<dbReference type="InterPro" id="IPR003313">
    <property type="entry name" value="AraC-bd"/>
</dbReference>
<gene>
    <name evidence="5" type="ORF">EJQ19_02100</name>
</gene>
<dbReference type="RefSeq" id="WP_126139560.1">
    <property type="nucleotide sequence ID" value="NZ_RXHU01000009.1"/>
</dbReference>
<dbReference type="PROSITE" id="PS01124">
    <property type="entry name" value="HTH_ARAC_FAMILY_2"/>
    <property type="match status" value="1"/>
</dbReference>
<dbReference type="AlphaFoldDB" id="A0A3S0AS58"/>
<accession>A0A3S0AS58</accession>
<keyword evidence="1" id="KW-0805">Transcription regulation</keyword>
<dbReference type="SUPFAM" id="SSF46689">
    <property type="entry name" value="Homeodomain-like"/>
    <property type="match status" value="1"/>
</dbReference>
<dbReference type="InterPro" id="IPR018060">
    <property type="entry name" value="HTH_AraC"/>
</dbReference>
<dbReference type="InterPro" id="IPR009057">
    <property type="entry name" value="Homeodomain-like_sf"/>
</dbReference>
<protein>
    <submittedName>
        <fullName evidence="5">AraC family transcriptional regulator</fullName>
    </submittedName>
</protein>
<evidence type="ECO:0000256" key="3">
    <source>
        <dbReference type="ARBA" id="ARBA00023163"/>
    </source>
</evidence>
<dbReference type="Pfam" id="PF12833">
    <property type="entry name" value="HTH_18"/>
    <property type="match status" value="1"/>
</dbReference>
<keyword evidence="3" id="KW-0804">Transcription</keyword>
<dbReference type="Gene3D" id="1.10.10.60">
    <property type="entry name" value="Homeodomain-like"/>
    <property type="match status" value="2"/>
</dbReference>
<dbReference type="GO" id="GO:0003700">
    <property type="term" value="F:DNA-binding transcription factor activity"/>
    <property type="evidence" value="ECO:0007669"/>
    <property type="project" value="InterPro"/>
</dbReference>
<dbReference type="InterPro" id="IPR037923">
    <property type="entry name" value="HTH-like"/>
</dbReference>
<dbReference type="Proteomes" id="UP000276128">
    <property type="component" value="Unassembled WGS sequence"/>
</dbReference>
<dbReference type="SMART" id="SM00342">
    <property type="entry name" value="HTH_ARAC"/>
    <property type="match status" value="1"/>
</dbReference>
<evidence type="ECO:0000256" key="1">
    <source>
        <dbReference type="ARBA" id="ARBA00023015"/>
    </source>
</evidence>
<comment type="caution">
    <text evidence="5">The sequence shown here is derived from an EMBL/GenBank/DDBJ whole genome shotgun (WGS) entry which is preliminary data.</text>
</comment>
<evidence type="ECO:0000259" key="4">
    <source>
        <dbReference type="PROSITE" id="PS01124"/>
    </source>
</evidence>
<dbReference type="SUPFAM" id="SSF51215">
    <property type="entry name" value="Regulatory protein AraC"/>
    <property type="match status" value="1"/>
</dbReference>
<dbReference type="GO" id="GO:0043565">
    <property type="term" value="F:sequence-specific DNA binding"/>
    <property type="evidence" value="ECO:0007669"/>
    <property type="project" value="InterPro"/>
</dbReference>
<organism evidence="5 6">
    <name type="scientific">Paenibacillus whitsoniae</name>
    <dbReference type="NCBI Taxonomy" id="2496558"/>
    <lineage>
        <taxon>Bacteria</taxon>
        <taxon>Bacillati</taxon>
        <taxon>Bacillota</taxon>
        <taxon>Bacilli</taxon>
        <taxon>Bacillales</taxon>
        <taxon>Paenibacillaceae</taxon>
        <taxon>Paenibacillus</taxon>
    </lineage>
</organism>
<dbReference type="EMBL" id="RXHU01000009">
    <property type="protein sequence ID" value="RTE11390.1"/>
    <property type="molecule type" value="Genomic_DNA"/>
</dbReference>
<keyword evidence="6" id="KW-1185">Reference proteome</keyword>
<feature type="domain" description="HTH araC/xylS-type" evidence="4">
    <location>
        <begin position="185"/>
        <end position="283"/>
    </location>
</feature>
<evidence type="ECO:0000256" key="2">
    <source>
        <dbReference type="ARBA" id="ARBA00023125"/>
    </source>
</evidence>
<evidence type="ECO:0000313" key="5">
    <source>
        <dbReference type="EMBL" id="RTE11390.1"/>
    </source>
</evidence>
<dbReference type="PANTHER" id="PTHR43280:SF28">
    <property type="entry name" value="HTH-TYPE TRANSCRIPTIONAL ACTIVATOR RHAS"/>
    <property type="match status" value="1"/>
</dbReference>
<sequence>MDNHQHYAFELPPAPYYLGCGKSEYSPGEQHPNRRHLGIFDLLLVVKGTLFMGENGRTWELTEGHMLLLSPDGHHYPTGSCTSETVFYWLHFEYAGPWTLQEETTNLYPPSGQPFANRYTLRIPQAAQLAQVTAARRIFDELLELAAVQRSSSFWQEMALFMQLWQLLEQEGRPHHSSPVRQLAEKTETFIKQNYQRELTNETLSAALHFHSNYIVRCMKDVYGCTPSEFLHNYRIDQAKRLLINTVWPIAQIAEHVGFTYTPYFSSCFHRKVGVSPLQFRKQYVH</sequence>
<reference evidence="5 6" key="1">
    <citation type="submission" date="2018-12" db="EMBL/GenBank/DDBJ databases">
        <title>Bacillus ochoae sp. nov., Paenibacillus whitsoniae sp. nov., Paenibacillus spiritus sp. nov. Isolated from the Mars Exploration Rover during spacecraft assembly.</title>
        <authorList>
            <person name="Seuylemezian A."/>
            <person name="Vaishampayan P."/>
        </authorList>
    </citation>
    <scope>NUCLEOTIDE SEQUENCE [LARGE SCALE GENOMIC DNA]</scope>
    <source>
        <strain evidence="5 6">MER 54</strain>
    </source>
</reference>
<dbReference type="PANTHER" id="PTHR43280">
    <property type="entry name" value="ARAC-FAMILY TRANSCRIPTIONAL REGULATOR"/>
    <property type="match status" value="1"/>
</dbReference>
<proteinExistence type="predicted"/>
<name>A0A3S0AS58_9BACL</name>
<evidence type="ECO:0000313" key="6">
    <source>
        <dbReference type="Proteomes" id="UP000276128"/>
    </source>
</evidence>
<dbReference type="OrthoDB" id="192171at2"/>
<dbReference type="Pfam" id="PF02311">
    <property type="entry name" value="AraC_binding"/>
    <property type="match status" value="1"/>
</dbReference>
<keyword evidence="2" id="KW-0238">DNA-binding</keyword>